<organism evidence="4 5">
    <name type="scientific">Comamonas kerstersii</name>
    <dbReference type="NCBI Taxonomy" id="225992"/>
    <lineage>
        <taxon>Bacteria</taxon>
        <taxon>Pseudomonadati</taxon>
        <taxon>Pseudomonadota</taxon>
        <taxon>Betaproteobacteria</taxon>
        <taxon>Burkholderiales</taxon>
        <taxon>Comamonadaceae</taxon>
        <taxon>Comamonas</taxon>
    </lineage>
</organism>
<dbReference type="Gene3D" id="3.30.428.10">
    <property type="entry name" value="HIT-like"/>
    <property type="match status" value="1"/>
</dbReference>
<dbReference type="Proteomes" id="UP000053300">
    <property type="component" value="Unassembled WGS sequence"/>
</dbReference>
<dbReference type="GeneID" id="83039297"/>
<reference evidence="3 6" key="2">
    <citation type="submission" date="2017-03" db="EMBL/GenBank/DDBJ databases">
        <title>Rapid Whole Genome Sequencing of Comamonas kerstersii Causing Continuous ambulatory Peritoneal Dialysis-Associated Peritonitis.</title>
        <authorList>
            <person name="Zheng B."/>
        </authorList>
    </citation>
    <scope>NUCLEOTIDE SEQUENCE [LARGE SCALE GENOMIC DNA]</scope>
    <source>
        <strain evidence="3 6">8943</strain>
    </source>
</reference>
<accession>A0A1V3TKY9</accession>
<gene>
    <name evidence="4" type="ORF">AS359_04145</name>
    <name evidence="3" type="ORF">B5M06_08170</name>
</gene>
<dbReference type="Proteomes" id="UP000242792">
    <property type="component" value="Chromosome"/>
</dbReference>
<dbReference type="KEGG" id="cke:B5M06_08170"/>
<dbReference type="EMBL" id="CP020121">
    <property type="protein sequence ID" value="AQZ98243.1"/>
    <property type="molecule type" value="Genomic_DNA"/>
</dbReference>
<dbReference type="Pfam" id="PF01230">
    <property type="entry name" value="HIT"/>
    <property type="match status" value="1"/>
</dbReference>
<dbReference type="AlphaFoldDB" id="A0A0W7YZT2"/>
<evidence type="ECO:0000313" key="6">
    <source>
        <dbReference type="Proteomes" id="UP000242792"/>
    </source>
</evidence>
<dbReference type="SUPFAM" id="SSF54197">
    <property type="entry name" value="HIT-like"/>
    <property type="match status" value="1"/>
</dbReference>
<feature type="domain" description="HIT" evidence="2">
    <location>
        <begin position="6"/>
        <end position="108"/>
    </location>
</feature>
<accession>A0A0W7YZT2</accession>
<reference evidence="4 5" key="1">
    <citation type="submission" date="2015-12" db="EMBL/GenBank/DDBJ databases">
        <title>Complete genome sequence of a multi-drug resistant strain Acidovorax sp. 12322-1.</title>
        <authorList>
            <person name="Ming D."/>
            <person name="Wang M."/>
            <person name="Hu S."/>
            <person name="Zhou Y."/>
            <person name="Jiang T."/>
        </authorList>
    </citation>
    <scope>NUCLEOTIDE SEQUENCE [LARGE SCALE GENOMIC DNA]</scope>
    <source>
        <strain evidence="4 5">12322-1</strain>
    </source>
</reference>
<dbReference type="InterPro" id="IPR036265">
    <property type="entry name" value="HIT-like_sf"/>
</dbReference>
<name>A0A0W7YZT2_9BURK</name>
<dbReference type="InterPro" id="IPR026026">
    <property type="entry name" value="HIT_Hint"/>
</dbReference>
<evidence type="ECO:0000256" key="1">
    <source>
        <dbReference type="PROSITE-ProRule" id="PRU00464"/>
    </source>
</evidence>
<evidence type="ECO:0000313" key="5">
    <source>
        <dbReference type="Proteomes" id="UP000053300"/>
    </source>
</evidence>
<dbReference type="OrthoDB" id="9799145at2"/>
<dbReference type="GO" id="GO:0003824">
    <property type="term" value="F:catalytic activity"/>
    <property type="evidence" value="ECO:0007669"/>
    <property type="project" value="InterPro"/>
</dbReference>
<dbReference type="PIRSF" id="PIRSF000714">
    <property type="entry name" value="HIT"/>
    <property type="match status" value="1"/>
</dbReference>
<feature type="short sequence motif" description="Histidine triad motif" evidence="1">
    <location>
        <begin position="93"/>
        <end position="97"/>
    </location>
</feature>
<evidence type="ECO:0000313" key="3">
    <source>
        <dbReference type="EMBL" id="AQZ98243.1"/>
    </source>
</evidence>
<keyword evidence="5" id="KW-1185">Reference proteome</keyword>
<dbReference type="EMBL" id="LPXH01000027">
    <property type="protein sequence ID" value="KUF40706.1"/>
    <property type="molecule type" value="Genomic_DNA"/>
</dbReference>
<protein>
    <submittedName>
        <fullName evidence="4">HIT domain-containing protein</fullName>
    </submittedName>
</protein>
<accession>A0A1V0BE60</accession>
<dbReference type="InterPro" id="IPR011146">
    <property type="entry name" value="HIT-like"/>
</dbReference>
<dbReference type="PROSITE" id="PS51084">
    <property type="entry name" value="HIT_2"/>
    <property type="match status" value="1"/>
</dbReference>
<dbReference type="RefSeq" id="WP_054067403.1">
    <property type="nucleotide sequence ID" value="NZ_CATYED010000007.1"/>
</dbReference>
<evidence type="ECO:0000313" key="4">
    <source>
        <dbReference type="EMBL" id="KUF40706.1"/>
    </source>
</evidence>
<proteinExistence type="predicted"/>
<evidence type="ECO:0000259" key="2">
    <source>
        <dbReference type="PROSITE" id="PS51084"/>
    </source>
</evidence>
<sequence>MALDHNADCVLCREAGGLSVWQGQQLRVIRAQEAGFPAFYRVIWNAHVAELSDLSEHDRNTCMAVVAEVERVIRAQLQPTKINLAALGNMVPHLHWHVIARYDWDSHFPASVWANPLRERDLQREAQLEQALVATDAAIAQALVRWS</sequence>
<dbReference type="STRING" id="225992.B5M06_08170"/>